<feature type="transmembrane region" description="Helical" evidence="1">
    <location>
        <begin position="444"/>
        <end position="464"/>
    </location>
</feature>
<keyword evidence="1" id="KW-1133">Transmembrane helix</keyword>
<keyword evidence="3" id="KW-1185">Reference proteome</keyword>
<feature type="transmembrane region" description="Helical" evidence="1">
    <location>
        <begin position="416"/>
        <end position="438"/>
    </location>
</feature>
<dbReference type="Proteomes" id="UP000199039">
    <property type="component" value="Unassembled WGS sequence"/>
</dbReference>
<feature type="transmembrane region" description="Helical" evidence="1">
    <location>
        <begin position="245"/>
        <end position="270"/>
    </location>
</feature>
<gene>
    <name evidence="2" type="ORF">SAMN05216410_2188</name>
</gene>
<name>A0A1G6NNP0_9MICO</name>
<feature type="transmembrane region" description="Helical" evidence="1">
    <location>
        <begin position="166"/>
        <end position="187"/>
    </location>
</feature>
<keyword evidence="1" id="KW-0472">Membrane</keyword>
<feature type="transmembrane region" description="Helical" evidence="1">
    <location>
        <begin position="135"/>
        <end position="154"/>
    </location>
</feature>
<protein>
    <recommendedName>
        <fullName evidence="4">ABC-2 type transport system permease protein</fullName>
    </recommendedName>
</protein>
<dbReference type="RefSeq" id="WP_093183101.1">
    <property type="nucleotide sequence ID" value="NZ_FMYH01000003.1"/>
</dbReference>
<dbReference type="InterPro" id="IPR046264">
    <property type="entry name" value="DUF6297"/>
</dbReference>
<organism evidence="2 3">
    <name type="scientific">Sanguibacter gelidistatuariae</name>
    <dbReference type="NCBI Taxonomy" id="1814289"/>
    <lineage>
        <taxon>Bacteria</taxon>
        <taxon>Bacillati</taxon>
        <taxon>Actinomycetota</taxon>
        <taxon>Actinomycetes</taxon>
        <taxon>Micrococcales</taxon>
        <taxon>Sanguibacteraceae</taxon>
        <taxon>Sanguibacter</taxon>
    </lineage>
</organism>
<dbReference type="OrthoDB" id="4922321at2"/>
<dbReference type="EMBL" id="FMYH01000003">
    <property type="protein sequence ID" value="SDC69271.1"/>
    <property type="molecule type" value="Genomic_DNA"/>
</dbReference>
<sequence length="540" mass="54482">MLPRLETDPEEEFTGAEIRDLTARVTASHRRYGVGTVVADIVSVVASAAIVVGLVIGASGVVRDLLVAPPSGPTSPDLSTSGLSLATVRVLLLVAGAALATGLAARLGPLAVSGAGLRWWLPMPVDRRGLLTPRYVQGLLLWSAAGAAFVMVVTTSTGGPVTAGTLVTSVATGAVCGALLVMSVGLVQRRRTVVAATVVASDLIFALTPVLGVGLLTVGATEVGGDDAWWRGVTGEGGDAWWGGAWWWGGGGPVWTVLALLGSAAVAGAWRWHRSLETLGAVALTPAASVVERAGGAVVSLDLRELGRALDRPGVLRSPRRSRDQRWVRGPVTALLAAEAVAVARNPTVIAQVLGLGALIVVAREVPVLSGGLGLAVVLLVVGIRSAQLGAQGARSAEVSPVLDSLLPLSARATRLVRAVVPAVAVFVSLAVGCAPQVVEDPRWLALLAAGAGCFGAAAVRGAYRRAPTWSAPLLATPAGAVPTGALSMVTTGPDLAALGAIPLLAAVVTGAPGWGTVALQVLFSAAALAVCSRVRRGIA</sequence>
<dbReference type="Pfam" id="PF19814">
    <property type="entry name" value="DUF6297"/>
    <property type="match status" value="1"/>
</dbReference>
<proteinExistence type="predicted"/>
<feature type="transmembrane region" description="Helical" evidence="1">
    <location>
        <begin position="82"/>
        <end position="105"/>
    </location>
</feature>
<feature type="transmembrane region" description="Helical" evidence="1">
    <location>
        <begin position="194"/>
        <end position="220"/>
    </location>
</feature>
<evidence type="ECO:0000313" key="2">
    <source>
        <dbReference type="EMBL" id="SDC69271.1"/>
    </source>
</evidence>
<reference evidence="2 3" key="1">
    <citation type="submission" date="2016-09" db="EMBL/GenBank/DDBJ databases">
        <authorList>
            <person name="Capua I."/>
            <person name="De Benedictis P."/>
            <person name="Joannis T."/>
            <person name="Lombin L.H."/>
            <person name="Cattoli G."/>
        </authorList>
    </citation>
    <scope>NUCLEOTIDE SEQUENCE [LARGE SCALE GENOMIC DNA]</scope>
    <source>
        <strain evidence="2 3">ISLP-3</strain>
    </source>
</reference>
<feature type="transmembrane region" description="Helical" evidence="1">
    <location>
        <begin position="512"/>
        <end position="532"/>
    </location>
</feature>
<dbReference type="AlphaFoldDB" id="A0A1G6NNP0"/>
<evidence type="ECO:0000313" key="3">
    <source>
        <dbReference type="Proteomes" id="UP000199039"/>
    </source>
</evidence>
<accession>A0A1G6NNP0</accession>
<evidence type="ECO:0000256" key="1">
    <source>
        <dbReference type="SAM" id="Phobius"/>
    </source>
</evidence>
<evidence type="ECO:0008006" key="4">
    <source>
        <dbReference type="Google" id="ProtNLM"/>
    </source>
</evidence>
<keyword evidence="1" id="KW-0812">Transmembrane</keyword>
<dbReference type="STRING" id="1814289.SAMN05216410_2188"/>
<feature type="transmembrane region" description="Helical" evidence="1">
    <location>
        <begin position="37"/>
        <end position="62"/>
    </location>
</feature>